<feature type="transmembrane region" description="Helical" evidence="7">
    <location>
        <begin position="198"/>
        <end position="216"/>
    </location>
</feature>
<dbReference type="InterPro" id="IPR035906">
    <property type="entry name" value="MetI-like_sf"/>
</dbReference>
<evidence type="ECO:0000256" key="7">
    <source>
        <dbReference type="RuleBase" id="RU363032"/>
    </source>
</evidence>
<keyword evidence="4 7" id="KW-0812">Transmembrane</keyword>
<evidence type="ECO:0000256" key="6">
    <source>
        <dbReference type="ARBA" id="ARBA00023136"/>
    </source>
</evidence>
<evidence type="ECO:0000256" key="3">
    <source>
        <dbReference type="ARBA" id="ARBA00022475"/>
    </source>
</evidence>
<feature type="domain" description="ABC transmembrane type-1" evidence="8">
    <location>
        <begin position="64"/>
        <end position="278"/>
    </location>
</feature>
<reference evidence="9" key="1">
    <citation type="journal article" date="2020" name="mSystems">
        <title>Genome- and Community-Level Interaction Insights into Carbon Utilization and Element Cycling Functions of Hydrothermarchaeota in Hydrothermal Sediment.</title>
        <authorList>
            <person name="Zhou Z."/>
            <person name="Liu Y."/>
            <person name="Xu W."/>
            <person name="Pan J."/>
            <person name="Luo Z.H."/>
            <person name="Li M."/>
        </authorList>
    </citation>
    <scope>NUCLEOTIDE SEQUENCE [LARGE SCALE GENOMIC DNA]</scope>
    <source>
        <strain evidence="9">HyVt-76</strain>
    </source>
</reference>
<keyword evidence="2 7" id="KW-0813">Transport</keyword>
<evidence type="ECO:0000256" key="1">
    <source>
        <dbReference type="ARBA" id="ARBA00004651"/>
    </source>
</evidence>
<sequence length="290" mass="32771">MKKNTAIFFLIPALLLLFLVALFPLGYGFVLGLMRKMPVFGISKFVGLENFLFLLKDLRFQQSLLTTLKFTVISVPLELLLGLGFALLLREKIPGNFLLKITLMIPWAIPTVVSARMWEWIYNPEYGLLNYLLKEVGLLNNALNWLGHPFWTLPAIILADVWKTTPFAALLIYAGLQAIPEELYEAAKIDGAGALRRLIHITLPLIFPIILIVGVFRTMDAFRIFDLIYVMTGGGPANISETMSVYAYKLLFQTLQFGYGSAVSIIMFLIIALLSGLYVFILNRKFQILR</sequence>
<keyword evidence="6 7" id="KW-0472">Membrane</keyword>
<dbReference type="AlphaFoldDB" id="A0A7V5H4B3"/>
<organism evidence="9">
    <name type="scientific">Caldithrix abyssi</name>
    <dbReference type="NCBI Taxonomy" id="187145"/>
    <lineage>
        <taxon>Bacteria</taxon>
        <taxon>Pseudomonadati</taxon>
        <taxon>Calditrichota</taxon>
        <taxon>Calditrichia</taxon>
        <taxon>Calditrichales</taxon>
        <taxon>Calditrichaceae</taxon>
        <taxon>Caldithrix</taxon>
    </lineage>
</organism>
<dbReference type="SUPFAM" id="SSF161098">
    <property type="entry name" value="MetI-like"/>
    <property type="match status" value="1"/>
</dbReference>
<comment type="caution">
    <text evidence="9">The sequence shown here is derived from an EMBL/GenBank/DDBJ whole genome shotgun (WGS) entry which is preliminary data.</text>
</comment>
<keyword evidence="5 7" id="KW-1133">Transmembrane helix</keyword>
<dbReference type="EMBL" id="DRTD01000485">
    <property type="protein sequence ID" value="HHE55432.1"/>
    <property type="molecule type" value="Genomic_DNA"/>
</dbReference>
<comment type="subcellular location">
    <subcellularLocation>
        <location evidence="1 7">Cell membrane</location>
        <topology evidence="1 7">Multi-pass membrane protein</topology>
    </subcellularLocation>
</comment>
<evidence type="ECO:0000256" key="4">
    <source>
        <dbReference type="ARBA" id="ARBA00022692"/>
    </source>
</evidence>
<feature type="transmembrane region" description="Helical" evidence="7">
    <location>
        <begin position="70"/>
        <end position="89"/>
    </location>
</feature>
<feature type="transmembrane region" description="Helical" evidence="7">
    <location>
        <begin position="101"/>
        <end position="122"/>
    </location>
</feature>
<dbReference type="PROSITE" id="PS50928">
    <property type="entry name" value="ABC_TM1"/>
    <property type="match status" value="1"/>
</dbReference>
<dbReference type="GO" id="GO:0005886">
    <property type="term" value="C:plasma membrane"/>
    <property type="evidence" value="ECO:0007669"/>
    <property type="project" value="UniProtKB-SubCell"/>
</dbReference>
<dbReference type="Proteomes" id="UP000886111">
    <property type="component" value="Unassembled WGS sequence"/>
</dbReference>
<feature type="transmembrane region" description="Helical" evidence="7">
    <location>
        <begin position="257"/>
        <end position="281"/>
    </location>
</feature>
<keyword evidence="3" id="KW-1003">Cell membrane</keyword>
<evidence type="ECO:0000256" key="5">
    <source>
        <dbReference type="ARBA" id="ARBA00022989"/>
    </source>
</evidence>
<name>A0A7V5H4B3_CALAY</name>
<dbReference type="Pfam" id="PF00528">
    <property type="entry name" value="BPD_transp_1"/>
    <property type="match status" value="1"/>
</dbReference>
<evidence type="ECO:0000313" key="9">
    <source>
        <dbReference type="EMBL" id="HHE55432.1"/>
    </source>
</evidence>
<dbReference type="GO" id="GO:0055085">
    <property type="term" value="P:transmembrane transport"/>
    <property type="evidence" value="ECO:0007669"/>
    <property type="project" value="InterPro"/>
</dbReference>
<accession>A0A7V5H4B3</accession>
<dbReference type="PANTHER" id="PTHR43005:SF1">
    <property type="entry name" value="SPERMIDINE_PUTRESCINE TRANSPORT SYSTEM PERMEASE PROTEIN"/>
    <property type="match status" value="1"/>
</dbReference>
<gene>
    <name evidence="9" type="ORF">ENL21_06585</name>
</gene>
<dbReference type="CDD" id="cd06261">
    <property type="entry name" value="TM_PBP2"/>
    <property type="match status" value="1"/>
</dbReference>
<dbReference type="PANTHER" id="PTHR43005">
    <property type="entry name" value="BLR7065 PROTEIN"/>
    <property type="match status" value="1"/>
</dbReference>
<evidence type="ECO:0000259" key="8">
    <source>
        <dbReference type="PROSITE" id="PS50928"/>
    </source>
</evidence>
<evidence type="ECO:0000256" key="2">
    <source>
        <dbReference type="ARBA" id="ARBA00022448"/>
    </source>
</evidence>
<protein>
    <submittedName>
        <fullName evidence="9">Sugar ABC transporter permease</fullName>
    </submittedName>
</protein>
<dbReference type="Gene3D" id="1.10.3720.10">
    <property type="entry name" value="MetI-like"/>
    <property type="match status" value="1"/>
</dbReference>
<dbReference type="InterPro" id="IPR000515">
    <property type="entry name" value="MetI-like"/>
</dbReference>
<proteinExistence type="inferred from homology"/>
<comment type="similarity">
    <text evidence="7">Belongs to the binding-protein-dependent transport system permease family.</text>
</comment>